<proteinExistence type="predicted"/>
<evidence type="ECO:0000313" key="1">
    <source>
        <dbReference type="EMBL" id="OLP44983.1"/>
    </source>
</evidence>
<accession>A0A1Q8ZSD4</accession>
<keyword evidence="2" id="KW-1185">Reference proteome</keyword>
<sequence>MELDLLLSRINSTVLLEHIPSSNGFSFREDILHKDPSVRKKAFFDLLDQAMLKMPTSKNIIKSMFNDAYLISISEKYYYIYEGSDDGDVFFYISGVPLLKRQILGNVDIFYRHLDGFCDLNMQGGILPLHLIKLLGSDGYDYLEEPSASVANRLLGENVHIFNSGGKGQGYLNIESTHSTNPTAHVLWLDDDEPMIGIDFWDLMDNWTEIAIT</sequence>
<evidence type="ECO:0000313" key="2">
    <source>
        <dbReference type="Proteomes" id="UP000186894"/>
    </source>
</evidence>
<gene>
    <name evidence="1" type="ORF">BJF95_05245</name>
</gene>
<dbReference type="RefSeq" id="WP_075639484.1">
    <property type="nucleotide sequence ID" value="NZ_MKIM01000026.1"/>
</dbReference>
<dbReference type="AlphaFoldDB" id="A0A1Q8ZSD4"/>
<dbReference type="Proteomes" id="UP000186894">
    <property type="component" value="Unassembled WGS sequence"/>
</dbReference>
<organism evidence="1 2">
    <name type="scientific">Rhizobium oryziradicis</name>
    <dbReference type="NCBI Taxonomy" id="1867956"/>
    <lineage>
        <taxon>Bacteria</taxon>
        <taxon>Pseudomonadati</taxon>
        <taxon>Pseudomonadota</taxon>
        <taxon>Alphaproteobacteria</taxon>
        <taxon>Hyphomicrobiales</taxon>
        <taxon>Rhizobiaceae</taxon>
        <taxon>Rhizobium/Agrobacterium group</taxon>
        <taxon>Rhizobium</taxon>
    </lineage>
</organism>
<comment type="caution">
    <text evidence="1">The sequence shown here is derived from an EMBL/GenBank/DDBJ whole genome shotgun (WGS) entry which is preliminary data.</text>
</comment>
<name>A0A1Q8ZSD4_9HYPH</name>
<evidence type="ECO:0008006" key="3">
    <source>
        <dbReference type="Google" id="ProtNLM"/>
    </source>
</evidence>
<protein>
    <recommendedName>
        <fullName evidence="3">SMI1/KNR4 family protein</fullName>
    </recommendedName>
</protein>
<dbReference type="EMBL" id="MKIM01000026">
    <property type="protein sequence ID" value="OLP44983.1"/>
    <property type="molecule type" value="Genomic_DNA"/>
</dbReference>
<dbReference type="STRING" id="1867956.BJF95_05245"/>
<dbReference type="OrthoDB" id="8405651at2"/>
<reference evidence="1 2" key="1">
    <citation type="submission" date="2016-09" db="EMBL/GenBank/DDBJ databases">
        <title>Rhizobium oryziradicis sp. nov., isolated from the root of rice.</title>
        <authorList>
            <person name="Zhao J."/>
            <person name="Zhang X."/>
        </authorList>
    </citation>
    <scope>NUCLEOTIDE SEQUENCE [LARGE SCALE GENOMIC DNA]</scope>
    <source>
        <strain evidence="1 2">N19</strain>
    </source>
</reference>